<sequence>MPEVPNRKEYLTLTWNGAIITYVGLQIALLIQVGMGSFRITRIFVASSVINLVAALAMVLGQHFTLLGILVNFTGDFQRAWMIGVQKRVGLTATVIAGMKNLKLSGMASTGSSFVQKLRVEEFVAGARFRKIFIVAAMLGFTPMLISPPLTLAFTRASLDASKVFTSLAFFMLLTNPISQIFTSIPELVSGIACIGRIQAFLECETRHDFRQFLPDRRKNLNFTEIEAETGSSEIEMAPESTMISIKNGNFGWKGNVFVLQDINTGIKKSSSTMVVGPATALSVDFVKLIQGDETNVGSDGIALSGGQKQRVSLARALYLESDLVILDDVFSGLDADTELQVFQRVFGP</sequence>
<dbReference type="GO" id="GO:0016887">
    <property type="term" value="F:ATP hydrolysis activity"/>
    <property type="evidence" value="ECO:0007669"/>
    <property type="project" value="InterPro"/>
</dbReference>
<dbReference type="SUPFAM" id="SSF90123">
    <property type="entry name" value="ABC transporter transmembrane region"/>
    <property type="match status" value="1"/>
</dbReference>
<evidence type="ECO:0000256" key="3">
    <source>
        <dbReference type="ARBA" id="ARBA00022840"/>
    </source>
</evidence>
<dbReference type="SUPFAM" id="SSF52540">
    <property type="entry name" value="P-loop containing nucleoside triphosphate hydrolases"/>
    <property type="match status" value="1"/>
</dbReference>
<evidence type="ECO:0000256" key="1">
    <source>
        <dbReference type="ARBA" id="ARBA00022692"/>
    </source>
</evidence>
<dbReference type="GO" id="GO:0016020">
    <property type="term" value="C:membrane"/>
    <property type="evidence" value="ECO:0007669"/>
    <property type="project" value="InterPro"/>
</dbReference>
<dbReference type="GO" id="GO:0042626">
    <property type="term" value="F:ATPase-coupled transmembrane transporter activity"/>
    <property type="evidence" value="ECO:0007669"/>
    <property type="project" value="TreeGrafter"/>
</dbReference>
<keyword evidence="2" id="KW-0547">Nucleotide-binding</keyword>
<dbReference type="PANTHER" id="PTHR24223:SF345">
    <property type="entry name" value="ABC MULTIDRUG TRANSPORTER (EUROFUNG)"/>
    <property type="match status" value="1"/>
</dbReference>
<dbReference type="InterPro" id="IPR003439">
    <property type="entry name" value="ABC_transporter-like_ATP-bd"/>
</dbReference>
<keyword evidence="1 6" id="KW-0812">Transmembrane</keyword>
<accession>A0A9P5E1T2</accession>
<evidence type="ECO:0000256" key="4">
    <source>
        <dbReference type="ARBA" id="ARBA00022989"/>
    </source>
</evidence>
<proteinExistence type="predicted"/>
<dbReference type="InterPro" id="IPR027417">
    <property type="entry name" value="P-loop_NTPase"/>
</dbReference>
<dbReference type="Proteomes" id="UP000730481">
    <property type="component" value="Unassembled WGS sequence"/>
</dbReference>
<comment type="caution">
    <text evidence="8">The sequence shown here is derived from an EMBL/GenBank/DDBJ whole genome shotgun (WGS) entry which is preliminary data.</text>
</comment>
<organism evidence="8 9">
    <name type="scientific">Fusarium beomiforme</name>
    <dbReference type="NCBI Taxonomy" id="44412"/>
    <lineage>
        <taxon>Eukaryota</taxon>
        <taxon>Fungi</taxon>
        <taxon>Dikarya</taxon>
        <taxon>Ascomycota</taxon>
        <taxon>Pezizomycotina</taxon>
        <taxon>Sordariomycetes</taxon>
        <taxon>Hypocreomycetidae</taxon>
        <taxon>Hypocreales</taxon>
        <taxon>Nectriaceae</taxon>
        <taxon>Fusarium</taxon>
        <taxon>Fusarium burgessii species complex</taxon>
    </lineage>
</organism>
<feature type="transmembrane region" description="Helical" evidence="6">
    <location>
        <begin position="12"/>
        <end position="31"/>
    </location>
</feature>
<dbReference type="AlphaFoldDB" id="A0A9P5E1T2"/>
<dbReference type="InterPro" id="IPR036640">
    <property type="entry name" value="ABC1_TM_sf"/>
</dbReference>
<dbReference type="OrthoDB" id="6500128at2759"/>
<keyword evidence="9" id="KW-1185">Reference proteome</keyword>
<feature type="domain" description="ABC transporter" evidence="7">
    <location>
        <begin position="287"/>
        <end position="330"/>
    </location>
</feature>
<dbReference type="Gene3D" id="1.20.1560.10">
    <property type="entry name" value="ABC transporter type 1, transmembrane domain"/>
    <property type="match status" value="1"/>
</dbReference>
<keyword evidence="3" id="KW-0067">ATP-binding</keyword>
<dbReference type="EMBL" id="PVQB02000027">
    <property type="protein sequence ID" value="KAF4345386.1"/>
    <property type="molecule type" value="Genomic_DNA"/>
</dbReference>
<reference evidence="8" key="2">
    <citation type="submission" date="2020-02" db="EMBL/GenBank/DDBJ databases">
        <title>Identification and distribution of gene clusters putatively required for synthesis of sphingolipid metabolism inhibitors in phylogenetically diverse species of the filamentous fungus Fusarium.</title>
        <authorList>
            <person name="Kim H.-S."/>
            <person name="Busman M."/>
            <person name="Brown D.W."/>
            <person name="Divon H."/>
            <person name="Uhlig S."/>
            <person name="Proctor R.H."/>
        </authorList>
    </citation>
    <scope>NUCLEOTIDE SEQUENCE</scope>
    <source>
        <strain evidence="8">NRRL 25174</strain>
    </source>
</reference>
<evidence type="ECO:0000256" key="5">
    <source>
        <dbReference type="ARBA" id="ARBA00023136"/>
    </source>
</evidence>
<evidence type="ECO:0000313" key="9">
    <source>
        <dbReference type="Proteomes" id="UP000730481"/>
    </source>
</evidence>
<dbReference type="PANTHER" id="PTHR24223">
    <property type="entry name" value="ATP-BINDING CASSETTE SUB-FAMILY C"/>
    <property type="match status" value="1"/>
</dbReference>
<feature type="transmembrane region" description="Helical" evidence="6">
    <location>
        <begin position="43"/>
        <end position="71"/>
    </location>
</feature>
<evidence type="ECO:0000256" key="6">
    <source>
        <dbReference type="SAM" id="Phobius"/>
    </source>
</evidence>
<evidence type="ECO:0000256" key="2">
    <source>
        <dbReference type="ARBA" id="ARBA00022741"/>
    </source>
</evidence>
<gene>
    <name evidence="8" type="ORF">FBEOM_687</name>
</gene>
<keyword evidence="5 6" id="KW-0472">Membrane</keyword>
<evidence type="ECO:0000313" key="8">
    <source>
        <dbReference type="EMBL" id="KAF4345386.1"/>
    </source>
</evidence>
<dbReference type="Gene3D" id="3.40.50.300">
    <property type="entry name" value="P-loop containing nucleotide triphosphate hydrolases"/>
    <property type="match status" value="1"/>
</dbReference>
<evidence type="ECO:0000259" key="7">
    <source>
        <dbReference type="Pfam" id="PF00005"/>
    </source>
</evidence>
<dbReference type="GO" id="GO:0005524">
    <property type="term" value="F:ATP binding"/>
    <property type="evidence" value="ECO:0007669"/>
    <property type="project" value="UniProtKB-KW"/>
</dbReference>
<dbReference type="Pfam" id="PF00005">
    <property type="entry name" value="ABC_tran"/>
    <property type="match status" value="1"/>
</dbReference>
<protein>
    <recommendedName>
        <fullName evidence="7">ABC transporter domain-containing protein</fullName>
    </recommendedName>
</protein>
<reference evidence="8" key="1">
    <citation type="journal article" date="2017" name="Mycologia">
        <title>Fusarium algeriense, sp. nov., a novel toxigenic crown rot pathogen of durum wheat from Algeria is nested in the Fusarium burgessii species complex.</title>
        <authorList>
            <person name="Laraba I."/>
            <person name="Keddad A."/>
            <person name="Boureghda H."/>
            <person name="Abdallah N."/>
            <person name="Vaughan M.M."/>
            <person name="Proctor R.H."/>
            <person name="Busman M."/>
            <person name="O'Donnell K."/>
        </authorList>
    </citation>
    <scope>NUCLEOTIDE SEQUENCE</scope>
    <source>
        <strain evidence="8">NRRL 25174</strain>
    </source>
</reference>
<keyword evidence="4 6" id="KW-1133">Transmembrane helix</keyword>
<feature type="transmembrane region" description="Helical" evidence="6">
    <location>
        <begin position="132"/>
        <end position="152"/>
    </location>
</feature>
<dbReference type="InterPro" id="IPR050173">
    <property type="entry name" value="ABC_transporter_C-like"/>
</dbReference>
<name>A0A9P5E1T2_9HYPO</name>